<evidence type="ECO:0000256" key="10">
    <source>
        <dbReference type="ARBA" id="ARBA00022984"/>
    </source>
</evidence>
<dbReference type="EC" id="2.4.99.28" evidence="17"/>
<dbReference type="GO" id="GO:0015648">
    <property type="term" value="F:lipid-linked peptidoglycan transporter activity"/>
    <property type="evidence" value="ECO:0007669"/>
    <property type="project" value="TreeGrafter"/>
</dbReference>
<feature type="transmembrane region" description="Helical" evidence="17">
    <location>
        <begin position="361"/>
        <end position="384"/>
    </location>
</feature>
<dbReference type="AlphaFoldDB" id="A0A1Y1SIL5"/>
<dbReference type="STRING" id="1317117.ATO7_05155"/>
<keyword evidence="10 17" id="KW-0573">Peptidoglycan synthesis</keyword>
<reference evidence="18 19" key="1">
    <citation type="submission" date="2013-04" db="EMBL/GenBank/DDBJ databases">
        <title>Oceanococcus atlanticus 22II-S10r2 Genome Sequencing.</title>
        <authorList>
            <person name="Lai Q."/>
            <person name="Li G."/>
            <person name="Shao Z."/>
        </authorList>
    </citation>
    <scope>NUCLEOTIDE SEQUENCE [LARGE SCALE GENOMIC DNA]</scope>
    <source>
        <strain evidence="18 19">22II-S10r2</strain>
    </source>
</reference>
<keyword evidence="3 17" id="KW-1003">Cell membrane</keyword>
<keyword evidence="19" id="KW-1185">Reference proteome</keyword>
<dbReference type="GO" id="GO:0008955">
    <property type="term" value="F:peptidoglycan glycosyltransferase activity"/>
    <property type="evidence" value="ECO:0007669"/>
    <property type="project" value="UniProtKB-UniRule"/>
</dbReference>
<evidence type="ECO:0000256" key="4">
    <source>
        <dbReference type="ARBA" id="ARBA00022519"/>
    </source>
</evidence>
<keyword evidence="6 17" id="KW-0328">Glycosyltransferase</keyword>
<dbReference type="Proteomes" id="UP000192342">
    <property type="component" value="Unassembled WGS sequence"/>
</dbReference>
<gene>
    <name evidence="17" type="primary">ftsW</name>
    <name evidence="18" type="ORF">ATO7_05155</name>
</gene>
<evidence type="ECO:0000256" key="7">
    <source>
        <dbReference type="ARBA" id="ARBA00022679"/>
    </source>
</evidence>
<dbReference type="HAMAP" id="MF_00913">
    <property type="entry name" value="PGT_FtsW_proteobact"/>
    <property type="match status" value="1"/>
</dbReference>
<dbReference type="GO" id="GO:0032153">
    <property type="term" value="C:cell division site"/>
    <property type="evidence" value="ECO:0007669"/>
    <property type="project" value="UniProtKB-UniRule"/>
</dbReference>
<keyword evidence="7 17" id="KW-0808">Transferase</keyword>
<evidence type="ECO:0000256" key="2">
    <source>
        <dbReference type="ARBA" id="ARBA00004752"/>
    </source>
</evidence>
<comment type="catalytic activity">
    <reaction evidence="16 17">
        <text>[GlcNAc-(1-&gt;4)-Mur2Ac(oyl-L-Ala-gamma-D-Glu-L-Lys-D-Ala-D-Ala)](n)-di-trans,octa-cis-undecaprenyl diphosphate + beta-D-GlcNAc-(1-&gt;4)-Mur2Ac(oyl-L-Ala-gamma-D-Glu-L-Lys-D-Ala-D-Ala)-di-trans,octa-cis-undecaprenyl diphosphate = [GlcNAc-(1-&gt;4)-Mur2Ac(oyl-L-Ala-gamma-D-Glu-L-Lys-D-Ala-D-Ala)](n+1)-di-trans,octa-cis-undecaprenyl diphosphate + di-trans,octa-cis-undecaprenyl diphosphate + H(+)</text>
        <dbReference type="Rhea" id="RHEA:23708"/>
        <dbReference type="Rhea" id="RHEA-COMP:9602"/>
        <dbReference type="Rhea" id="RHEA-COMP:9603"/>
        <dbReference type="ChEBI" id="CHEBI:15378"/>
        <dbReference type="ChEBI" id="CHEBI:58405"/>
        <dbReference type="ChEBI" id="CHEBI:60033"/>
        <dbReference type="ChEBI" id="CHEBI:78435"/>
        <dbReference type="EC" id="2.4.99.28"/>
    </reaction>
</comment>
<feature type="transmembrane region" description="Helical" evidence="17">
    <location>
        <begin position="95"/>
        <end position="113"/>
    </location>
</feature>
<dbReference type="PANTHER" id="PTHR30474">
    <property type="entry name" value="CELL CYCLE PROTEIN"/>
    <property type="match status" value="1"/>
</dbReference>
<feature type="transmembrane region" description="Helical" evidence="17">
    <location>
        <begin position="65"/>
        <end position="89"/>
    </location>
</feature>
<keyword evidence="9 17" id="KW-0133">Cell shape</keyword>
<evidence type="ECO:0000256" key="16">
    <source>
        <dbReference type="ARBA" id="ARBA00049902"/>
    </source>
</evidence>
<organism evidence="18 19">
    <name type="scientific">Oceanococcus atlanticus</name>
    <dbReference type="NCBI Taxonomy" id="1317117"/>
    <lineage>
        <taxon>Bacteria</taxon>
        <taxon>Pseudomonadati</taxon>
        <taxon>Pseudomonadota</taxon>
        <taxon>Gammaproteobacteria</taxon>
        <taxon>Chromatiales</taxon>
        <taxon>Oceanococcaceae</taxon>
        <taxon>Oceanococcus</taxon>
    </lineage>
</organism>
<keyword evidence="5 17" id="KW-0132">Cell division</keyword>
<feature type="transmembrane region" description="Helical" evidence="17">
    <location>
        <begin position="328"/>
        <end position="349"/>
    </location>
</feature>
<evidence type="ECO:0000256" key="3">
    <source>
        <dbReference type="ARBA" id="ARBA00022475"/>
    </source>
</evidence>
<comment type="pathway">
    <text evidence="2 17">Cell wall biogenesis; peptidoglycan biosynthesis.</text>
</comment>
<evidence type="ECO:0000313" key="19">
    <source>
        <dbReference type="Proteomes" id="UP000192342"/>
    </source>
</evidence>
<sequence>MFRRAGTGAGMNLRLNLAPLGFRPADLDHGLLWPLGLLMALGLVMVASSSVAVAERYTGESFHFLYKQLVFMGIGLAAAGLLLSIPLAIWERSSFVLLAAALLVLAVVLFPGIGHEVNGARRWLNLGFVQLQASEPARLALFMYLSAYAVRRASELRSSWTGLAKPLLPLGAAVMLLLLEPDFGASAVLMAVSFMMLFMAGARLRDLAVVGVLALGAFGALMVAAPYRVERLLTFRDPWAHAFDGGFQLTQSLIAIGRGEWFGVGLGNSVQKLLYLPETHTDFIFAIFAEEFGLLGVVGLLVLLGLILRASMRIASAAAEQGQLFGSYLAYAIGFWMVLQALLNIGVNMGVLPTKGLPLPFVSYGGSSMVMSCAAMGLMLRVALETARKEAGR</sequence>
<evidence type="ECO:0000256" key="9">
    <source>
        <dbReference type="ARBA" id="ARBA00022960"/>
    </source>
</evidence>
<dbReference type="GO" id="GO:0008360">
    <property type="term" value="P:regulation of cell shape"/>
    <property type="evidence" value="ECO:0007669"/>
    <property type="project" value="UniProtKB-KW"/>
</dbReference>
<keyword evidence="4 17" id="KW-0997">Cell inner membrane</keyword>
<dbReference type="InterPro" id="IPR001182">
    <property type="entry name" value="FtsW/RodA"/>
</dbReference>
<dbReference type="InterPro" id="IPR018365">
    <property type="entry name" value="Cell_cycle_FtsW-rel_CS"/>
</dbReference>
<dbReference type="GO" id="GO:0005886">
    <property type="term" value="C:plasma membrane"/>
    <property type="evidence" value="ECO:0007669"/>
    <property type="project" value="UniProtKB-SubCell"/>
</dbReference>
<name>A0A1Y1SIL5_9GAMM</name>
<keyword evidence="8 17" id="KW-0812">Transmembrane</keyword>
<evidence type="ECO:0000256" key="8">
    <source>
        <dbReference type="ARBA" id="ARBA00022692"/>
    </source>
</evidence>
<comment type="caution">
    <text evidence="18">The sequence shown here is derived from an EMBL/GenBank/DDBJ whole genome shotgun (WGS) entry which is preliminary data.</text>
</comment>
<evidence type="ECO:0000256" key="14">
    <source>
        <dbReference type="ARBA" id="ARBA00023316"/>
    </source>
</evidence>
<feature type="transmembrane region" description="Helical" evidence="17">
    <location>
        <begin position="207"/>
        <end position="227"/>
    </location>
</feature>
<accession>A0A1Y1SIL5</accession>
<evidence type="ECO:0000256" key="17">
    <source>
        <dbReference type="HAMAP-Rule" id="MF_00913"/>
    </source>
</evidence>
<comment type="subcellular location">
    <subcellularLocation>
        <location evidence="17">Cell inner membrane</location>
        <topology evidence="17">Multi-pass membrane protein</topology>
    </subcellularLocation>
    <subcellularLocation>
        <location evidence="1">Cell membrane</location>
        <topology evidence="1">Multi-pass membrane protein</topology>
    </subcellularLocation>
    <text evidence="17">Localizes to the division septum.</text>
</comment>
<comment type="similarity">
    <text evidence="15 17">Belongs to the SEDS family. FtsW subfamily.</text>
</comment>
<dbReference type="PANTHER" id="PTHR30474:SF2">
    <property type="entry name" value="PEPTIDOGLYCAN GLYCOSYLTRANSFERASE FTSW-RELATED"/>
    <property type="match status" value="1"/>
</dbReference>
<evidence type="ECO:0000256" key="6">
    <source>
        <dbReference type="ARBA" id="ARBA00022676"/>
    </source>
</evidence>
<evidence type="ECO:0000256" key="11">
    <source>
        <dbReference type="ARBA" id="ARBA00022989"/>
    </source>
</evidence>
<proteinExistence type="inferred from homology"/>
<dbReference type="UniPathway" id="UPA00219"/>
<dbReference type="GO" id="GO:0071555">
    <property type="term" value="P:cell wall organization"/>
    <property type="evidence" value="ECO:0007669"/>
    <property type="project" value="UniProtKB-KW"/>
</dbReference>
<dbReference type="PROSITE" id="PS00428">
    <property type="entry name" value="FTSW_RODA_SPOVE"/>
    <property type="match status" value="1"/>
</dbReference>
<dbReference type="NCBIfam" id="TIGR02614">
    <property type="entry name" value="ftsW"/>
    <property type="match status" value="1"/>
</dbReference>
<evidence type="ECO:0000256" key="13">
    <source>
        <dbReference type="ARBA" id="ARBA00023306"/>
    </source>
</evidence>
<evidence type="ECO:0000256" key="1">
    <source>
        <dbReference type="ARBA" id="ARBA00004651"/>
    </source>
</evidence>
<evidence type="ECO:0000256" key="15">
    <source>
        <dbReference type="ARBA" id="ARBA00038053"/>
    </source>
</evidence>
<dbReference type="GO" id="GO:0009252">
    <property type="term" value="P:peptidoglycan biosynthetic process"/>
    <property type="evidence" value="ECO:0007669"/>
    <property type="project" value="UniProtKB-UniRule"/>
</dbReference>
<evidence type="ECO:0000313" key="18">
    <source>
        <dbReference type="EMBL" id="ORE89240.1"/>
    </source>
</evidence>
<feature type="transmembrane region" description="Helical" evidence="17">
    <location>
        <begin position="283"/>
        <end position="308"/>
    </location>
</feature>
<keyword evidence="14 17" id="KW-0961">Cell wall biogenesis/degradation</keyword>
<dbReference type="Pfam" id="PF01098">
    <property type="entry name" value="FTSW_RODA_SPOVE"/>
    <property type="match status" value="1"/>
</dbReference>
<feature type="transmembrane region" description="Helical" evidence="17">
    <location>
        <begin position="31"/>
        <end position="53"/>
    </location>
</feature>
<comment type="function">
    <text evidence="17">Peptidoglycan polymerase that is essential for cell division.</text>
</comment>
<feature type="transmembrane region" description="Helical" evidence="17">
    <location>
        <begin position="183"/>
        <end position="200"/>
    </location>
</feature>
<dbReference type="EMBL" id="AQQV01000001">
    <property type="protein sequence ID" value="ORE89240.1"/>
    <property type="molecule type" value="Genomic_DNA"/>
</dbReference>
<keyword evidence="13 17" id="KW-0131">Cell cycle</keyword>
<dbReference type="InterPro" id="IPR013437">
    <property type="entry name" value="FtsW"/>
</dbReference>
<evidence type="ECO:0000256" key="12">
    <source>
        <dbReference type="ARBA" id="ARBA00023136"/>
    </source>
</evidence>
<keyword evidence="12 17" id="KW-0472">Membrane</keyword>
<keyword evidence="11 17" id="KW-1133">Transmembrane helix</keyword>
<protein>
    <recommendedName>
        <fullName evidence="17">Probable peptidoglycan glycosyltransferase FtsW</fullName>
        <shortName evidence="17">PGT</shortName>
        <ecNumber evidence="17">2.4.99.28</ecNumber>
    </recommendedName>
    <alternativeName>
        <fullName evidence="17">Cell division protein FtsW</fullName>
    </alternativeName>
    <alternativeName>
        <fullName evidence="17">Cell wall polymerase</fullName>
    </alternativeName>
    <alternativeName>
        <fullName evidence="17">Peptidoglycan polymerase</fullName>
        <shortName evidence="17">PG polymerase</shortName>
    </alternativeName>
</protein>
<evidence type="ECO:0000256" key="5">
    <source>
        <dbReference type="ARBA" id="ARBA00022618"/>
    </source>
</evidence>
<dbReference type="GO" id="GO:0043093">
    <property type="term" value="P:FtsZ-dependent cytokinesis"/>
    <property type="evidence" value="ECO:0007669"/>
    <property type="project" value="UniProtKB-UniRule"/>
</dbReference>